<name>A0A1H9CAS9_9BACI</name>
<organism evidence="2 3">
    <name type="scientific">Piscibacillus halophilus</name>
    <dbReference type="NCBI Taxonomy" id="571933"/>
    <lineage>
        <taxon>Bacteria</taxon>
        <taxon>Bacillati</taxon>
        <taxon>Bacillota</taxon>
        <taxon>Bacilli</taxon>
        <taxon>Bacillales</taxon>
        <taxon>Bacillaceae</taxon>
        <taxon>Piscibacillus</taxon>
    </lineage>
</organism>
<reference evidence="2 3" key="1">
    <citation type="submission" date="2016-10" db="EMBL/GenBank/DDBJ databases">
        <authorList>
            <person name="de Groot N.N."/>
        </authorList>
    </citation>
    <scope>NUCLEOTIDE SEQUENCE [LARGE SCALE GENOMIC DNA]</scope>
    <source>
        <strain evidence="2 3">DSM 21633</strain>
    </source>
</reference>
<gene>
    <name evidence="2" type="ORF">SAMN05216362_1054</name>
</gene>
<dbReference type="AlphaFoldDB" id="A0A1H9CAS9"/>
<dbReference type="Proteomes" id="UP000199427">
    <property type="component" value="Unassembled WGS sequence"/>
</dbReference>
<evidence type="ECO:0008006" key="4">
    <source>
        <dbReference type="Google" id="ProtNLM"/>
    </source>
</evidence>
<dbReference type="STRING" id="571933.SAMN05216362_1054"/>
<proteinExistence type="predicted"/>
<feature type="coiled-coil region" evidence="1">
    <location>
        <begin position="142"/>
        <end position="169"/>
    </location>
</feature>
<dbReference type="PROSITE" id="PS51257">
    <property type="entry name" value="PROKAR_LIPOPROTEIN"/>
    <property type="match status" value="1"/>
</dbReference>
<dbReference type="RefSeq" id="WP_091772742.1">
    <property type="nucleotide sequence ID" value="NZ_FOES01000005.1"/>
</dbReference>
<evidence type="ECO:0000256" key="1">
    <source>
        <dbReference type="SAM" id="Coils"/>
    </source>
</evidence>
<evidence type="ECO:0000313" key="2">
    <source>
        <dbReference type="EMBL" id="SEP97883.1"/>
    </source>
</evidence>
<evidence type="ECO:0000313" key="3">
    <source>
        <dbReference type="Proteomes" id="UP000199427"/>
    </source>
</evidence>
<protein>
    <recommendedName>
        <fullName evidence="4">Cell-wall binding lipoprotein</fullName>
    </recommendedName>
</protein>
<sequence length="170" mass="19607">MKKLFQSLLPVLMVPIFLVACGESDEGKELRNYHNDFMDYTQERMDEINIIAQEASTATSVEEMYEIQGEDLPVLAGEMLEYVESQEPETEAVQEYHELRKKQIEKWNEAITVELDALEQLVNGEISEDEATEISMEAQGLFGEFEQLTQEADEKLQELAEEYNIELEES</sequence>
<dbReference type="OrthoDB" id="2968217at2"/>
<accession>A0A1H9CAS9</accession>
<keyword evidence="3" id="KW-1185">Reference proteome</keyword>
<dbReference type="EMBL" id="FOES01000005">
    <property type="protein sequence ID" value="SEP97883.1"/>
    <property type="molecule type" value="Genomic_DNA"/>
</dbReference>
<keyword evidence="1" id="KW-0175">Coiled coil</keyword>